<dbReference type="EMBL" id="JAULSW010000002">
    <property type="protein sequence ID" value="KAK3389926.1"/>
    <property type="molecule type" value="Genomic_DNA"/>
</dbReference>
<gene>
    <name evidence="1" type="ORF">B0H63DRAFT_446083</name>
</gene>
<proteinExistence type="predicted"/>
<reference evidence="1" key="1">
    <citation type="journal article" date="2023" name="Mol. Phylogenet. Evol.">
        <title>Genome-scale phylogeny and comparative genomics of the fungal order Sordariales.</title>
        <authorList>
            <person name="Hensen N."/>
            <person name="Bonometti L."/>
            <person name="Westerberg I."/>
            <person name="Brannstrom I.O."/>
            <person name="Guillou S."/>
            <person name="Cros-Aarteil S."/>
            <person name="Calhoun S."/>
            <person name="Haridas S."/>
            <person name="Kuo A."/>
            <person name="Mondo S."/>
            <person name="Pangilinan J."/>
            <person name="Riley R."/>
            <person name="LaButti K."/>
            <person name="Andreopoulos B."/>
            <person name="Lipzen A."/>
            <person name="Chen C."/>
            <person name="Yan M."/>
            <person name="Daum C."/>
            <person name="Ng V."/>
            <person name="Clum A."/>
            <person name="Steindorff A."/>
            <person name="Ohm R.A."/>
            <person name="Martin F."/>
            <person name="Silar P."/>
            <person name="Natvig D.O."/>
            <person name="Lalanne C."/>
            <person name="Gautier V."/>
            <person name="Ament-Velasquez S.L."/>
            <person name="Kruys A."/>
            <person name="Hutchinson M.I."/>
            <person name="Powell A.J."/>
            <person name="Barry K."/>
            <person name="Miller A.N."/>
            <person name="Grigoriev I.V."/>
            <person name="Debuchy R."/>
            <person name="Gladieux P."/>
            <person name="Hiltunen Thoren M."/>
            <person name="Johannesson H."/>
        </authorList>
    </citation>
    <scope>NUCLEOTIDE SEQUENCE</scope>
    <source>
        <strain evidence="1">CBS 232.78</strain>
    </source>
</reference>
<evidence type="ECO:0000313" key="2">
    <source>
        <dbReference type="Proteomes" id="UP001285441"/>
    </source>
</evidence>
<organism evidence="1 2">
    <name type="scientific">Podospora didyma</name>
    <dbReference type="NCBI Taxonomy" id="330526"/>
    <lineage>
        <taxon>Eukaryota</taxon>
        <taxon>Fungi</taxon>
        <taxon>Dikarya</taxon>
        <taxon>Ascomycota</taxon>
        <taxon>Pezizomycotina</taxon>
        <taxon>Sordariomycetes</taxon>
        <taxon>Sordariomycetidae</taxon>
        <taxon>Sordariales</taxon>
        <taxon>Podosporaceae</taxon>
        <taxon>Podospora</taxon>
    </lineage>
</organism>
<keyword evidence="2" id="KW-1185">Reference proteome</keyword>
<name>A0AAE0NYE5_9PEZI</name>
<accession>A0AAE0NYE5</accession>
<protein>
    <submittedName>
        <fullName evidence="1">Uncharacterized protein</fullName>
    </submittedName>
</protein>
<reference evidence="1" key="2">
    <citation type="submission" date="2023-06" db="EMBL/GenBank/DDBJ databases">
        <authorList>
            <consortium name="Lawrence Berkeley National Laboratory"/>
            <person name="Haridas S."/>
            <person name="Hensen N."/>
            <person name="Bonometti L."/>
            <person name="Westerberg I."/>
            <person name="Brannstrom I.O."/>
            <person name="Guillou S."/>
            <person name="Cros-Aarteil S."/>
            <person name="Calhoun S."/>
            <person name="Kuo A."/>
            <person name="Mondo S."/>
            <person name="Pangilinan J."/>
            <person name="Riley R."/>
            <person name="LaButti K."/>
            <person name="Andreopoulos B."/>
            <person name="Lipzen A."/>
            <person name="Chen C."/>
            <person name="Yanf M."/>
            <person name="Daum C."/>
            <person name="Ng V."/>
            <person name="Clum A."/>
            <person name="Steindorff A."/>
            <person name="Ohm R."/>
            <person name="Martin F."/>
            <person name="Silar P."/>
            <person name="Natvig D."/>
            <person name="Lalanne C."/>
            <person name="Gautier V."/>
            <person name="Ament-velasquez S.L."/>
            <person name="Kruys A."/>
            <person name="Hutchinson M.I."/>
            <person name="Powell A.J."/>
            <person name="Barry K."/>
            <person name="Miller A.N."/>
            <person name="Grigoriev I.V."/>
            <person name="Debuchy R."/>
            <person name="Gladieux P."/>
            <person name="Thoren M.H."/>
            <person name="Johannesson H."/>
        </authorList>
    </citation>
    <scope>NUCLEOTIDE SEQUENCE</scope>
    <source>
        <strain evidence="1">CBS 232.78</strain>
    </source>
</reference>
<evidence type="ECO:0000313" key="1">
    <source>
        <dbReference type="EMBL" id="KAK3389926.1"/>
    </source>
</evidence>
<dbReference type="AlphaFoldDB" id="A0AAE0NYE5"/>
<comment type="caution">
    <text evidence="1">The sequence shown here is derived from an EMBL/GenBank/DDBJ whole genome shotgun (WGS) entry which is preliminary data.</text>
</comment>
<dbReference type="Proteomes" id="UP001285441">
    <property type="component" value="Unassembled WGS sequence"/>
</dbReference>
<sequence length="255" mass="29683">MGPNDSDTIANEHTRFVDERVVEEFHKLRGMIFRLVTSRPPSKPPTWANADQAPVYSPSEWIYLTVRQREFRIMGGIFDLLFTRILSPHRQLFFMAPYRSLFDTPNLRIDYNHRSNHFEKELRRQGVPDRIITQWDLMGFLGPVVSTSKKPITGTAVPTNAIAEDDGLARKTDRALEHIVQKAHMLKHLLQCSGERWRIEMPVYSANERRQYLPADEDAIYLDPQNWLLCKDYQTDRTKENTLIQSVPFGALTKL</sequence>